<name>A0A3P7DWW4_WUCBA</name>
<evidence type="ECO:0000313" key="2">
    <source>
        <dbReference type="Proteomes" id="UP000270924"/>
    </source>
</evidence>
<gene>
    <name evidence="1" type="ORF">WBA_LOCUS7349</name>
</gene>
<evidence type="ECO:0000313" key="1">
    <source>
        <dbReference type="EMBL" id="VDM13963.1"/>
    </source>
</evidence>
<dbReference type="EMBL" id="UYWW01005150">
    <property type="protein sequence ID" value="VDM13963.1"/>
    <property type="molecule type" value="Genomic_DNA"/>
</dbReference>
<dbReference type="Proteomes" id="UP000270924">
    <property type="component" value="Unassembled WGS sequence"/>
</dbReference>
<dbReference type="InParanoid" id="A0A3P7DWW4"/>
<proteinExistence type="predicted"/>
<keyword evidence="2" id="KW-1185">Reference proteome</keyword>
<sequence length="41" mass="4250">MKVLAPATTEGSSYVNVVTSGGKSNYEGLQYVNTAVINGQT</sequence>
<organism evidence="1 2">
    <name type="scientific">Wuchereria bancrofti</name>
    <dbReference type="NCBI Taxonomy" id="6293"/>
    <lineage>
        <taxon>Eukaryota</taxon>
        <taxon>Metazoa</taxon>
        <taxon>Ecdysozoa</taxon>
        <taxon>Nematoda</taxon>
        <taxon>Chromadorea</taxon>
        <taxon>Rhabditida</taxon>
        <taxon>Spirurina</taxon>
        <taxon>Spiruromorpha</taxon>
        <taxon>Filarioidea</taxon>
        <taxon>Onchocercidae</taxon>
        <taxon>Wuchereria</taxon>
    </lineage>
</organism>
<reference evidence="1 2" key="1">
    <citation type="submission" date="2018-11" db="EMBL/GenBank/DDBJ databases">
        <authorList>
            <consortium name="Pathogen Informatics"/>
        </authorList>
    </citation>
    <scope>NUCLEOTIDE SEQUENCE [LARGE SCALE GENOMIC DNA]</scope>
</reference>
<dbReference type="AlphaFoldDB" id="A0A3P7DWW4"/>
<protein>
    <submittedName>
        <fullName evidence="1">Uncharacterized protein</fullName>
    </submittedName>
</protein>
<accession>A0A3P7DWW4</accession>